<dbReference type="Proteomes" id="UP000799755">
    <property type="component" value="Unassembled WGS sequence"/>
</dbReference>
<name>A0ACB6QAH6_9PLEO</name>
<dbReference type="EMBL" id="MU003541">
    <property type="protein sequence ID" value="KAF2464024.1"/>
    <property type="molecule type" value="Genomic_DNA"/>
</dbReference>
<gene>
    <name evidence="1" type="ORF">BDR25DRAFT_243737</name>
</gene>
<evidence type="ECO:0000313" key="1">
    <source>
        <dbReference type="EMBL" id="KAF2464024.1"/>
    </source>
</evidence>
<comment type="caution">
    <text evidence="1">The sequence shown here is derived from an EMBL/GenBank/DDBJ whole genome shotgun (WGS) entry which is preliminary data.</text>
</comment>
<organism evidence="1 2">
    <name type="scientific">Lindgomyces ingoldianus</name>
    <dbReference type="NCBI Taxonomy" id="673940"/>
    <lineage>
        <taxon>Eukaryota</taxon>
        <taxon>Fungi</taxon>
        <taxon>Dikarya</taxon>
        <taxon>Ascomycota</taxon>
        <taxon>Pezizomycotina</taxon>
        <taxon>Dothideomycetes</taxon>
        <taxon>Pleosporomycetidae</taxon>
        <taxon>Pleosporales</taxon>
        <taxon>Lindgomycetaceae</taxon>
        <taxon>Lindgomyces</taxon>
    </lineage>
</organism>
<protein>
    <submittedName>
        <fullName evidence="1">Di-copper centre-containing protein</fullName>
    </submittedName>
</protein>
<accession>A0ACB6QAH6</accession>
<sequence>MLITSGVLTTPTANGKDIIQIFDRRALTTKGAVPIRRSAQELIANYPEQWDLYILGLAKLKESSAYMRPKRNNNGVWDSYYQIAGIHGLPYRAYDDVAPIKETGSGGYCTHSSPLFATWHRPFLALFEQALYHDVQDVASGLPSKYKDRYIKAAKDFRLPYWDPFALSQRPKRPEDFLPSWIASKALPLKNTDLLKDSDMVKSLLLDEKQQALNPLYNYTFPYDADTIQDWFAPEARTSRSPSASENLWNAIDSSARTDMWKAMTGLKDFNEFTNDAWVRRDAKTRSYPSLEQTHNLVHARVGGNMGRVPGAAFDPIFWLHHANIDRLLAIWQAMHPNSYLSETKQPNGVKSANFMLAENANVNSLTSLWPFRKSSSEYWTSEDVKETTTFGYAYPETQRWNFASDVAFSNSVAEKFNGLYQTIIAKARSLGVVPRSAMAAPESRMARTAETSDPVSTEQTGLQINENPASAEQAGLVADEDASLTVPEPQAPLIAEVSAASLEEAPPGDLLAQDFGFNLKYTDWTVNIRVEKHCLPQTFSIMVFLGDVPTDPTTWSASEPLIGSVSVLAQGEETQCGKCRQDQEEGLIITGTVTLTETLMDKVLDGSLPSLGAPDVEPYLVKNLHWRVKMMGGLEVPRDQIAGLKVIVSSDEVGITDEDLPVHLGEPTVHPNITDGRLGGFSDGDVV</sequence>
<keyword evidence="2" id="KW-1185">Reference proteome</keyword>
<proteinExistence type="predicted"/>
<evidence type="ECO:0000313" key="2">
    <source>
        <dbReference type="Proteomes" id="UP000799755"/>
    </source>
</evidence>
<reference evidence="1" key="1">
    <citation type="journal article" date="2020" name="Stud. Mycol.">
        <title>101 Dothideomycetes genomes: a test case for predicting lifestyles and emergence of pathogens.</title>
        <authorList>
            <person name="Haridas S."/>
            <person name="Albert R."/>
            <person name="Binder M."/>
            <person name="Bloem J."/>
            <person name="Labutti K."/>
            <person name="Salamov A."/>
            <person name="Andreopoulos B."/>
            <person name="Baker S."/>
            <person name="Barry K."/>
            <person name="Bills G."/>
            <person name="Bluhm B."/>
            <person name="Cannon C."/>
            <person name="Castanera R."/>
            <person name="Culley D."/>
            <person name="Daum C."/>
            <person name="Ezra D."/>
            <person name="Gonzalez J."/>
            <person name="Henrissat B."/>
            <person name="Kuo A."/>
            <person name="Liang C."/>
            <person name="Lipzen A."/>
            <person name="Lutzoni F."/>
            <person name="Magnuson J."/>
            <person name="Mondo S."/>
            <person name="Nolan M."/>
            <person name="Ohm R."/>
            <person name="Pangilinan J."/>
            <person name="Park H.-J."/>
            <person name="Ramirez L."/>
            <person name="Alfaro M."/>
            <person name="Sun H."/>
            <person name="Tritt A."/>
            <person name="Yoshinaga Y."/>
            <person name="Zwiers L.-H."/>
            <person name="Turgeon B."/>
            <person name="Goodwin S."/>
            <person name="Spatafora J."/>
            <person name="Crous P."/>
            <person name="Grigoriev I."/>
        </authorList>
    </citation>
    <scope>NUCLEOTIDE SEQUENCE</scope>
    <source>
        <strain evidence="1">ATCC 200398</strain>
    </source>
</reference>